<protein>
    <submittedName>
        <fullName evidence="1">Thiazole-containing bacteriocin maturation protein</fullName>
    </submittedName>
</protein>
<gene>
    <name evidence="1" type="ORF">QYF49_24145</name>
</gene>
<dbReference type="InterPro" id="IPR022368">
    <property type="entry name" value="Thiazole_bacteriocin_mat_put"/>
</dbReference>
<dbReference type="EMBL" id="JAUHLN010000010">
    <property type="protein sequence ID" value="MDN4076037.1"/>
    <property type="molecule type" value="Genomic_DNA"/>
</dbReference>
<comment type="caution">
    <text evidence="1">The sequence shown here is derived from an EMBL/GenBank/DDBJ whole genome shotgun (WGS) entry which is preliminary data.</text>
</comment>
<evidence type="ECO:0000313" key="1">
    <source>
        <dbReference type="EMBL" id="MDN4076037.1"/>
    </source>
</evidence>
<dbReference type="RefSeq" id="WP_290402148.1">
    <property type="nucleotide sequence ID" value="NZ_JAUHLN010000010.1"/>
</dbReference>
<dbReference type="Proteomes" id="UP001168694">
    <property type="component" value="Unassembled WGS sequence"/>
</dbReference>
<sequence>MQILNPSMCLKVNRDTFVFPVSAEGVYLRNNEKSLRMEGSTIDRWLEKLIPIFDGTHTLESVTNGLPDAYKEQVYKIAQVLYENGFVRDVSQDVPHQLPDRILMKYTSQIEYLNSFRDSGAYRFQVYRQARVAVIGSDSLLLSLVRALIQSGLPSFSILLTDSRQDAQHRLNDMIVEARKSEPETEITILRPEKHSWRETLEPFDSIIYGFKDSDLAQLRTILTICKEQKKKALPVTFLKDLAFTGPLVSPESDSCWESAFRRLHQRPNEKSNGSRTFSQTAGALLANVAVFELFKEITGVHEDKKERPFYLLNLETLEGSWHTFIPHPLVTGRVYAEPIKDPVKFLETCNHQQMDLHSLFYRITSKECGVFHLWEEADLLQLPLSQCKVQVADPRSEGPAKLYPETVCSGLTHEEARLEAGLFGIETYVRSFGNECFSEHSSPSGIGTGKTPAEGLCRALQNTLHEEFVKQADHGATKATLDVSLVNDHRCRFFLQALRTRKSEPELFWGHDVLGFPVVWVESNGKWYGSVGLNMKMALSRALQTAVMDFQNQETLHYPYGVVVSSITSQKDAQKKVPVPSFEEKPLDETFHSAIHRLRQRKKQVHIFELHLESVFKENTAGIYGIALSGEELP</sequence>
<evidence type="ECO:0000313" key="2">
    <source>
        <dbReference type="Proteomes" id="UP001168694"/>
    </source>
</evidence>
<reference evidence="1" key="1">
    <citation type="submission" date="2023-06" db="EMBL/GenBank/DDBJ databases">
        <title>Draft Genome Sequences of Representative Paenibacillus Polymyxa, Bacillus cereus, Fictibacillus sp., and Brevibacillus agri Strains Isolated from Amazonian Dark Earth.</title>
        <authorList>
            <person name="Pellegrinetti T.A."/>
            <person name="Cunha I.C.M."/>
            <person name="Chaves M.G."/>
            <person name="Freitas A.S."/>
            <person name="Silva A.V.R."/>
            <person name="Tsai S.M."/>
            <person name="Mendes L.W."/>
        </authorList>
    </citation>
    <scope>NUCLEOTIDE SEQUENCE</scope>
    <source>
        <strain evidence="1">CENA-BCM004</strain>
    </source>
</reference>
<dbReference type="NCBIfam" id="TIGR03693">
    <property type="entry name" value="ocin_ThiF_like"/>
    <property type="match status" value="1"/>
</dbReference>
<organism evidence="1 2">
    <name type="scientific">Fictibacillus terranigra</name>
    <dbReference type="NCBI Taxonomy" id="3058424"/>
    <lineage>
        <taxon>Bacteria</taxon>
        <taxon>Bacillati</taxon>
        <taxon>Bacillota</taxon>
        <taxon>Bacilli</taxon>
        <taxon>Bacillales</taxon>
        <taxon>Fictibacillaceae</taxon>
        <taxon>Fictibacillus</taxon>
    </lineage>
</organism>
<keyword evidence="2" id="KW-1185">Reference proteome</keyword>
<name>A0ABT8EDM8_9BACL</name>
<dbReference type="Gene3D" id="3.90.930.60">
    <property type="match status" value="1"/>
</dbReference>
<dbReference type="Gene3D" id="3.40.50.720">
    <property type="entry name" value="NAD(P)-binding Rossmann-like Domain"/>
    <property type="match status" value="1"/>
</dbReference>
<proteinExistence type="predicted"/>
<accession>A0ABT8EDM8</accession>